<dbReference type="GO" id="GO:0005886">
    <property type="term" value="C:plasma membrane"/>
    <property type="evidence" value="ECO:0007669"/>
    <property type="project" value="UniProtKB-SubCell"/>
</dbReference>
<dbReference type="RefSeq" id="WP_065248592.1">
    <property type="nucleotide sequence ID" value="NZ_CP012117.1"/>
</dbReference>
<feature type="transmembrane region" description="Helical" evidence="6">
    <location>
        <begin position="187"/>
        <end position="206"/>
    </location>
</feature>
<dbReference type="InterPro" id="IPR051598">
    <property type="entry name" value="TSUP/Inactive_protease-like"/>
</dbReference>
<dbReference type="PANTHER" id="PTHR43701:SF2">
    <property type="entry name" value="MEMBRANE TRANSPORTER PROTEIN YJNA-RELATED"/>
    <property type="match status" value="1"/>
</dbReference>
<organism evidence="7 8">
    <name type="scientific">Dermabacter vaginalis</name>
    <dbReference type="NCBI Taxonomy" id="1630135"/>
    <lineage>
        <taxon>Bacteria</taxon>
        <taxon>Bacillati</taxon>
        <taxon>Actinomycetota</taxon>
        <taxon>Actinomycetes</taxon>
        <taxon>Micrococcales</taxon>
        <taxon>Dermabacteraceae</taxon>
        <taxon>Dermabacter</taxon>
    </lineage>
</organism>
<dbReference type="Pfam" id="PF01925">
    <property type="entry name" value="TauE"/>
    <property type="match status" value="1"/>
</dbReference>
<evidence type="ECO:0000256" key="4">
    <source>
        <dbReference type="ARBA" id="ARBA00022989"/>
    </source>
</evidence>
<evidence type="ECO:0000313" key="8">
    <source>
        <dbReference type="Proteomes" id="UP000092596"/>
    </source>
</evidence>
<dbReference type="KEGG" id="dva:DAD186_20930"/>
<feature type="transmembrane region" description="Helical" evidence="6">
    <location>
        <begin position="218"/>
        <end position="238"/>
    </location>
</feature>
<proteinExistence type="inferred from homology"/>
<feature type="transmembrane region" description="Helical" evidence="6">
    <location>
        <begin position="74"/>
        <end position="93"/>
    </location>
</feature>
<evidence type="ECO:0000256" key="3">
    <source>
        <dbReference type="ARBA" id="ARBA00022692"/>
    </source>
</evidence>
<name>A0A1B0ZL35_9MICO</name>
<accession>A0A1B0ZL35</accession>
<feature type="transmembrane region" description="Helical" evidence="6">
    <location>
        <begin position="46"/>
        <end position="62"/>
    </location>
</feature>
<protein>
    <recommendedName>
        <fullName evidence="6">Probable membrane transporter protein</fullName>
    </recommendedName>
</protein>
<keyword evidence="3 6" id="KW-0812">Transmembrane</keyword>
<evidence type="ECO:0000256" key="5">
    <source>
        <dbReference type="ARBA" id="ARBA00023136"/>
    </source>
</evidence>
<dbReference type="STRING" id="1630135.DAD186_20930"/>
<dbReference type="InterPro" id="IPR002781">
    <property type="entry name" value="TM_pro_TauE-like"/>
</dbReference>
<sequence>MNAVLFAAVIGVGIGLVVGALGAGGGILSVPVLVYVLGMAPHDATGASLVVVGLTAVVALRHPAKHGNVRWKEGAIFGAIAIAGAALASRLSLLVPERALMLCFGVLLLVVAAVMARRARLLRAEENAREKGTTLAGQPSEPEPQPSRLALVLAASATGLLTGFFGVGGGFLAVPMLVIALGLPMRAASGTSLLVMIMTSAAALLARIGTPTHIDWPSVLIFAAGTVLGGMVGGPVSAKARPSSLTALFAVLLAGVGVLTLATS</sequence>
<feature type="transmembrane region" description="Helical" evidence="6">
    <location>
        <begin position="149"/>
        <end position="181"/>
    </location>
</feature>
<comment type="subcellular location">
    <subcellularLocation>
        <location evidence="6">Cell membrane</location>
        <topology evidence="6">Multi-pass membrane protein</topology>
    </subcellularLocation>
    <subcellularLocation>
        <location evidence="1">Membrane</location>
        <topology evidence="1">Multi-pass membrane protein</topology>
    </subcellularLocation>
</comment>
<reference evidence="7 8" key="1">
    <citation type="submission" date="2015-06" db="EMBL/GenBank/DDBJ databases">
        <title>Investigation of pathophysiology for high-risk pregnancy and development of treatment modality based on it.</title>
        <authorList>
            <person name="Kim B.-C."/>
            <person name="Lim S."/>
        </authorList>
    </citation>
    <scope>NUCLEOTIDE SEQUENCE [LARGE SCALE GENOMIC DNA]</scope>
    <source>
        <strain evidence="7 8">AD1-86</strain>
    </source>
</reference>
<keyword evidence="5 6" id="KW-0472">Membrane</keyword>
<evidence type="ECO:0000313" key="7">
    <source>
        <dbReference type="EMBL" id="ANP28643.1"/>
    </source>
</evidence>
<dbReference type="Proteomes" id="UP000092596">
    <property type="component" value="Chromosome"/>
</dbReference>
<evidence type="ECO:0000256" key="2">
    <source>
        <dbReference type="ARBA" id="ARBA00009142"/>
    </source>
</evidence>
<dbReference type="AlphaFoldDB" id="A0A1B0ZL35"/>
<feature type="transmembrane region" description="Helical" evidence="6">
    <location>
        <begin position="99"/>
        <end position="116"/>
    </location>
</feature>
<keyword evidence="4 6" id="KW-1133">Transmembrane helix</keyword>
<evidence type="ECO:0000256" key="1">
    <source>
        <dbReference type="ARBA" id="ARBA00004141"/>
    </source>
</evidence>
<dbReference type="PANTHER" id="PTHR43701">
    <property type="entry name" value="MEMBRANE TRANSPORTER PROTEIN MJ0441-RELATED"/>
    <property type="match status" value="1"/>
</dbReference>
<comment type="similarity">
    <text evidence="2 6">Belongs to the 4-toluene sulfonate uptake permease (TSUP) (TC 2.A.102) family.</text>
</comment>
<dbReference type="EMBL" id="CP012117">
    <property type="protein sequence ID" value="ANP28643.1"/>
    <property type="molecule type" value="Genomic_DNA"/>
</dbReference>
<gene>
    <name evidence="7" type="ORF">DAD186_20930</name>
</gene>
<evidence type="ECO:0000256" key="6">
    <source>
        <dbReference type="RuleBase" id="RU363041"/>
    </source>
</evidence>
<keyword evidence="6" id="KW-1003">Cell membrane</keyword>
<feature type="transmembrane region" description="Helical" evidence="6">
    <location>
        <begin position="244"/>
        <end position="262"/>
    </location>
</feature>
<dbReference type="PATRIC" id="fig|1630135.4.peg.2091"/>